<comment type="caution">
    <text evidence="10">The sequence shown here is derived from an EMBL/GenBank/DDBJ whole genome shotgun (WGS) entry which is preliminary data.</text>
</comment>
<dbReference type="InterPro" id="IPR003661">
    <property type="entry name" value="HisK_dim/P_dom"/>
</dbReference>
<dbReference type="GO" id="GO:0005524">
    <property type="term" value="F:ATP binding"/>
    <property type="evidence" value="ECO:0007669"/>
    <property type="project" value="UniProtKB-KW"/>
</dbReference>
<evidence type="ECO:0000256" key="5">
    <source>
        <dbReference type="ARBA" id="ARBA00022741"/>
    </source>
</evidence>
<dbReference type="PROSITE" id="PS50109">
    <property type="entry name" value="HIS_KIN"/>
    <property type="match status" value="1"/>
</dbReference>
<dbReference type="Pfam" id="PF02518">
    <property type="entry name" value="HATPase_c"/>
    <property type="match status" value="1"/>
</dbReference>
<dbReference type="InterPro" id="IPR003594">
    <property type="entry name" value="HATPase_dom"/>
</dbReference>
<dbReference type="Pfam" id="PF00512">
    <property type="entry name" value="HisKA"/>
    <property type="match status" value="1"/>
</dbReference>
<organism evidence="10 11">
    <name type="scientific">Blastopirellula retiformator</name>
    <dbReference type="NCBI Taxonomy" id="2527970"/>
    <lineage>
        <taxon>Bacteria</taxon>
        <taxon>Pseudomonadati</taxon>
        <taxon>Planctomycetota</taxon>
        <taxon>Planctomycetia</taxon>
        <taxon>Pirellulales</taxon>
        <taxon>Pirellulaceae</taxon>
        <taxon>Blastopirellula</taxon>
    </lineage>
</organism>
<accession>A0A5C5V0Z9</accession>
<evidence type="ECO:0000256" key="7">
    <source>
        <dbReference type="ARBA" id="ARBA00022840"/>
    </source>
</evidence>
<name>A0A5C5V0Z9_9BACT</name>
<dbReference type="SUPFAM" id="SSF55874">
    <property type="entry name" value="ATPase domain of HSP90 chaperone/DNA topoisomerase II/histidine kinase"/>
    <property type="match status" value="1"/>
</dbReference>
<dbReference type="InterPro" id="IPR036890">
    <property type="entry name" value="HATPase_C_sf"/>
</dbReference>
<dbReference type="CDD" id="cd00082">
    <property type="entry name" value="HisKA"/>
    <property type="match status" value="1"/>
</dbReference>
<comment type="catalytic activity">
    <reaction evidence="1">
        <text>ATP + protein L-histidine = ADP + protein N-phospho-L-histidine.</text>
        <dbReference type="EC" id="2.7.13.3"/>
    </reaction>
</comment>
<evidence type="ECO:0000256" key="4">
    <source>
        <dbReference type="ARBA" id="ARBA00022679"/>
    </source>
</evidence>
<dbReference type="OrthoDB" id="9784397at2"/>
<evidence type="ECO:0000256" key="3">
    <source>
        <dbReference type="ARBA" id="ARBA00022553"/>
    </source>
</evidence>
<dbReference type="PANTHER" id="PTHR43065:SF46">
    <property type="entry name" value="C4-DICARBOXYLATE TRANSPORT SENSOR PROTEIN DCTB"/>
    <property type="match status" value="1"/>
</dbReference>
<dbReference type="EMBL" id="SJPF01000004">
    <property type="protein sequence ID" value="TWT31643.1"/>
    <property type="molecule type" value="Genomic_DNA"/>
</dbReference>
<reference evidence="10 11" key="1">
    <citation type="submission" date="2019-02" db="EMBL/GenBank/DDBJ databases">
        <title>Deep-cultivation of Planctomycetes and their phenomic and genomic characterization uncovers novel biology.</title>
        <authorList>
            <person name="Wiegand S."/>
            <person name="Jogler M."/>
            <person name="Boedeker C."/>
            <person name="Pinto D."/>
            <person name="Vollmers J."/>
            <person name="Rivas-Marin E."/>
            <person name="Kohn T."/>
            <person name="Peeters S.H."/>
            <person name="Heuer A."/>
            <person name="Rast P."/>
            <person name="Oberbeckmann S."/>
            <person name="Bunk B."/>
            <person name="Jeske O."/>
            <person name="Meyerdierks A."/>
            <person name="Storesund J.E."/>
            <person name="Kallscheuer N."/>
            <person name="Luecker S."/>
            <person name="Lage O.M."/>
            <person name="Pohl T."/>
            <person name="Merkel B.J."/>
            <person name="Hornburger P."/>
            <person name="Mueller R.-W."/>
            <person name="Bruemmer F."/>
            <person name="Labrenz M."/>
            <person name="Spormann A.M."/>
            <person name="Op Den Camp H."/>
            <person name="Overmann J."/>
            <person name="Amann R."/>
            <person name="Jetten M.S.M."/>
            <person name="Mascher T."/>
            <person name="Medema M.H."/>
            <person name="Devos D.P."/>
            <person name="Kaster A.-K."/>
            <person name="Ovreas L."/>
            <person name="Rohde M."/>
            <person name="Galperin M.Y."/>
            <person name="Jogler C."/>
        </authorList>
    </citation>
    <scope>NUCLEOTIDE SEQUENCE [LARGE SCALE GENOMIC DNA]</scope>
    <source>
        <strain evidence="10 11">Enr8</strain>
    </source>
</reference>
<feature type="domain" description="Histidine kinase" evidence="9">
    <location>
        <begin position="43"/>
        <end position="256"/>
    </location>
</feature>
<keyword evidence="3" id="KW-0597">Phosphoprotein</keyword>
<dbReference type="PANTHER" id="PTHR43065">
    <property type="entry name" value="SENSOR HISTIDINE KINASE"/>
    <property type="match status" value="1"/>
</dbReference>
<evidence type="ECO:0000256" key="1">
    <source>
        <dbReference type="ARBA" id="ARBA00000085"/>
    </source>
</evidence>
<sequence length="278" mass="30057">MSSRTSPVTESPNQPSLEEQVETLKRRLAEAQKFTALGELMSSTTHEFNNVLTSIINYAQMGMRHQDEATRNRCFEKIMAAGNRAAKITTGVLGMARNRSDRREPTDLAPLVQDAVMLLEREMQKYRVELDVQIETTAPALAIGNQIQQVLLNLMINARQAMPKGGRLVVRLSQDEEGGVCLMVRDSGSGIPADQLPRIFDPFFSTKSGPDESGKGGTGLGLATCRDIIEAHAGKIRVQSTVGVGTAFTIRLPAANPVVPPSVMKSAVDVAPTAAQQS</sequence>
<dbReference type="EC" id="2.7.13.3" evidence="2"/>
<dbReference type="SMART" id="SM00387">
    <property type="entry name" value="HATPase_c"/>
    <property type="match status" value="1"/>
</dbReference>
<dbReference type="SUPFAM" id="SSF47384">
    <property type="entry name" value="Homodimeric domain of signal transducing histidine kinase"/>
    <property type="match status" value="1"/>
</dbReference>
<dbReference type="PRINTS" id="PR00344">
    <property type="entry name" value="BCTRLSENSOR"/>
</dbReference>
<keyword evidence="5" id="KW-0547">Nucleotide-binding</keyword>
<evidence type="ECO:0000313" key="10">
    <source>
        <dbReference type="EMBL" id="TWT31643.1"/>
    </source>
</evidence>
<gene>
    <name evidence="10" type="primary">virA</name>
    <name evidence="10" type="ORF">Enr8_35670</name>
</gene>
<keyword evidence="8" id="KW-0902">Two-component regulatory system</keyword>
<proteinExistence type="predicted"/>
<dbReference type="Proteomes" id="UP000318878">
    <property type="component" value="Unassembled WGS sequence"/>
</dbReference>
<dbReference type="Gene3D" id="1.10.287.130">
    <property type="match status" value="1"/>
</dbReference>
<keyword evidence="6" id="KW-0418">Kinase</keyword>
<dbReference type="AlphaFoldDB" id="A0A5C5V0Z9"/>
<evidence type="ECO:0000256" key="8">
    <source>
        <dbReference type="ARBA" id="ARBA00023012"/>
    </source>
</evidence>
<keyword evidence="4 10" id="KW-0808">Transferase</keyword>
<evidence type="ECO:0000256" key="2">
    <source>
        <dbReference type="ARBA" id="ARBA00012438"/>
    </source>
</evidence>
<evidence type="ECO:0000313" key="11">
    <source>
        <dbReference type="Proteomes" id="UP000318878"/>
    </source>
</evidence>
<dbReference type="GO" id="GO:0000155">
    <property type="term" value="F:phosphorelay sensor kinase activity"/>
    <property type="evidence" value="ECO:0007669"/>
    <property type="project" value="InterPro"/>
</dbReference>
<dbReference type="Gene3D" id="3.30.565.10">
    <property type="entry name" value="Histidine kinase-like ATPase, C-terminal domain"/>
    <property type="match status" value="1"/>
</dbReference>
<dbReference type="InterPro" id="IPR004358">
    <property type="entry name" value="Sig_transdc_His_kin-like_C"/>
</dbReference>
<dbReference type="InterPro" id="IPR036097">
    <property type="entry name" value="HisK_dim/P_sf"/>
</dbReference>
<dbReference type="SMART" id="SM00388">
    <property type="entry name" value="HisKA"/>
    <property type="match status" value="1"/>
</dbReference>
<dbReference type="InterPro" id="IPR005467">
    <property type="entry name" value="His_kinase_dom"/>
</dbReference>
<keyword evidence="11" id="KW-1185">Reference proteome</keyword>
<evidence type="ECO:0000259" key="9">
    <source>
        <dbReference type="PROSITE" id="PS50109"/>
    </source>
</evidence>
<evidence type="ECO:0000256" key="6">
    <source>
        <dbReference type="ARBA" id="ARBA00022777"/>
    </source>
</evidence>
<keyword evidence="7" id="KW-0067">ATP-binding</keyword>
<protein>
    <recommendedName>
        <fullName evidence="2">histidine kinase</fullName>
        <ecNumber evidence="2">2.7.13.3</ecNumber>
    </recommendedName>
</protein>